<dbReference type="AlphaFoldDB" id="A0A1J4N6F5"/>
<evidence type="ECO:0000313" key="2">
    <source>
        <dbReference type="Proteomes" id="UP000033772"/>
    </source>
</evidence>
<dbReference type="EMBL" id="JZDQ02000010">
    <property type="protein sequence ID" value="OIJ27099.1"/>
    <property type="molecule type" value="Genomic_DNA"/>
</dbReference>
<dbReference type="RefSeq" id="WP_045548070.1">
    <property type="nucleotide sequence ID" value="NZ_JZDQ02000010.1"/>
</dbReference>
<name>A0A1J4N6F5_9ACTN</name>
<sequence length="83" mass="8929">MAYLLLYGNGWTQRWRVAADKEDRVRSMLSSVGSDRTGQLPVRDAASDVEVILVVAWAMVAAAVMLDEEMPGSAEAAAGGQYP</sequence>
<dbReference type="Proteomes" id="UP000033772">
    <property type="component" value="Unassembled WGS sequence"/>
</dbReference>
<accession>A0A1J4N6F5</accession>
<organism evidence="1 2">
    <name type="scientific">Nocardioides luteus</name>
    <dbReference type="NCBI Taxonomy" id="1844"/>
    <lineage>
        <taxon>Bacteria</taxon>
        <taxon>Bacillati</taxon>
        <taxon>Actinomycetota</taxon>
        <taxon>Actinomycetes</taxon>
        <taxon>Propionibacteriales</taxon>
        <taxon>Nocardioidaceae</taxon>
        <taxon>Nocardioides</taxon>
    </lineage>
</organism>
<gene>
    <name evidence="1" type="ORF">UG56_008490</name>
</gene>
<comment type="caution">
    <text evidence="1">The sequence shown here is derived from an EMBL/GenBank/DDBJ whole genome shotgun (WGS) entry which is preliminary data.</text>
</comment>
<proteinExistence type="predicted"/>
<dbReference type="STRING" id="1844.UG56_008490"/>
<evidence type="ECO:0000313" key="1">
    <source>
        <dbReference type="EMBL" id="OIJ27099.1"/>
    </source>
</evidence>
<reference evidence="1" key="1">
    <citation type="submission" date="2016-10" db="EMBL/GenBank/DDBJ databases">
        <title>Draft Genome Sequence of Nocardioides luteus Strain BAFB, an Alkane-Degrading Bacterium Isolated from JP-7 Polluted Soil.</title>
        <authorList>
            <person name="Brown L."/>
            <person name="Ruiz O.N."/>
            <person name="Gunasekera T."/>
        </authorList>
    </citation>
    <scope>NUCLEOTIDE SEQUENCE [LARGE SCALE GENOMIC DNA]</scope>
    <source>
        <strain evidence="1">BAFB</strain>
    </source>
</reference>
<protein>
    <submittedName>
        <fullName evidence="1">Uncharacterized protein</fullName>
    </submittedName>
</protein>
<keyword evidence="2" id="KW-1185">Reference proteome</keyword>
<dbReference type="OrthoDB" id="3787411at2"/>